<name>A0A174GN94_9FIRM</name>
<gene>
    <name evidence="1" type="ORF">ERS852478_03361</name>
</gene>
<accession>A0A174GN94</accession>
<dbReference type="EMBL" id="CYZN01000032">
    <property type="protein sequence ID" value="CUO61915.1"/>
    <property type="molecule type" value="Genomic_DNA"/>
</dbReference>
<sequence length="61" mass="7037">MNREEKARQEDVYKCSLHGLYISVIYQHTYGTPQSVAGTAVSLDESIIYNRILQQNIYKIS</sequence>
<proteinExistence type="predicted"/>
<evidence type="ECO:0000313" key="1">
    <source>
        <dbReference type="EMBL" id="CUO61915.1"/>
    </source>
</evidence>
<dbReference type="Proteomes" id="UP000095431">
    <property type="component" value="Unassembled WGS sequence"/>
</dbReference>
<evidence type="ECO:0000313" key="2">
    <source>
        <dbReference type="Proteomes" id="UP000095431"/>
    </source>
</evidence>
<reference evidence="1 2" key="1">
    <citation type="submission" date="2015-09" db="EMBL/GenBank/DDBJ databases">
        <authorList>
            <consortium name="Pathogen Informatics"/>
        </authorList>
    </citation>
    <scope>NUCLEOTIDE SEQUENCE [LARGE SCALE GENOMIC DNA]</scope>
    <source>
        <strain evidence="1 2">2789STDY5834863</strain>
    </source>
</reference>
<protein>
    <submittedName>
        <fullName evidence="1">Uncharacterized protein</fullName>
    </submittedName>
</protein>
<organism evidence="1 2">
    <name type="scientific">Blautia wexlerae</name>
    <dbReference type="NCBI Taxonomy" id="418240"/>
    <lineage>
        <taxon>Bacteria</taxon>
        <taxon>Bacillati</taxon>
        <taxon>Bacillota</taxon>
        <taxon>Clostridia</taxon>
        <taxon>Lachnospirales</taxon>
        <taxon>Lachnospiraceae</taxon>
        <taxon>Blautia</taxon>
    </lineage>
</organism>
<dbReference type="AlphaFoldDB" id="A0A174GN94"/>
<dbReference type="RefSeq" id="WP_055201324.1">
    <property type="nucleotide sequence ID" value="NZ_BTHH01000010.1"/>
</dbReference>